<feature type="domain" description="Protein kinase" evidence="1">
    <location>
        <begin position="32"/>
        <end position="327"/>
    </location>
</feature>
<dbReference type="PANTHER" id="PTHR21310:SF15">
    <property type="entry name" value="AMINOGLYCOSIDE PHOSPHOTRANSFERASE DOMAIN-CONTAINING PROTEIN"/>
    <property type="match status" value="1"/>
</dbReference>
<dbReference type="RefSeq" id="WP_250858007.1">
    <property type="nucleotide sequence ID" value="NZ_JAGSOJ010000001.1"/>
</dbReference>
<dbReference type="InterPro" id="IPR002575">
    <property type="entry name" value="Aminoglycoside_PTrfase"/>
</dbReference>
<dbReference type="GO" id="GO:0004672">
    <property type="term" value="F:protein kinase activity"/>
    <property type="evidence" value="ECO:0007669"/>
    <property type="project" value="InterPro"/>
</dbReference>
<dbReference type="Pfam" id="PF01636">
    <property type="entry name" value="APH"/>
    <property type="match status" value="1"/>
</dbReference>
<dbReference type="InterPro" id="IPR000719">
    <property type="entry name" value="Prot_kinase_dom"/>
</dbReference>
<sequence>MGNKDVRLYEHITIDKKTAQKLFSQYDNKIELTNLTLIPEGMSTSNYIVDIKNSSKKYLLKIYPEGGGNSAIEAASYSYAKQYVNVPNIHLFDNSKKIYNNPYVIMDYIEGMSLKEYIIKNKKFPNKIAYDIGSKLALLHRREYKNRGLLNKNLDIKKNLPPITDLHEQFLNGIPGTHINSKIKNELLESIDKNKELLKKLDTTFVYSHGDFYPANILIDNKDNSVWFIDFEYSLSAPIYYDIGKFFRDRAYMDKYGDKSTYDNFIRGYNEHAKNKVSDDWIKISRLADMTGMLSLINKENPPMEWVKGIEDALKRTLRILRNEIEF</sequence>
<dbReference type="Proteomes" id="UP001056429">
    <property type="component" value="Unassembled WGS sequence"/>
</dbReference>
<organism evidence="2 3">
    <name type="scientific">Oceanirhabdus seepicola</name>
    <dbReference type="NCBI Taxonomy" id="2828781"/>
    <lineage>
        <taxon>Bacteria</taxon>
        <taxon>Bacillati</taxon>
        <taxon>Bacillota</taxon>
        <taxon>Clostridia</taxon>
        <taxon>Eubacteriales</taxon>
        <taxon>Clostridiaceae</taxon>
        <taxon>Oceanirhabdus</taxon>
    </lineage>
</organism>
<evidence type="ECO:0000259" key="1">
    <source>
        <dbReference type="PROSITE" id="PS50011"/>
    </source>
</evidence>
<protein>
    <submittedName>
        <fullName evidence="2">Aminoglycoside phosphotransferase family protein</fullName>
    </submittedName>
</protein>
<evidence type="ECO:0000313" key="3">
    <source>
        <dbReference type="Proteomes" id="UP001056429"/>
    </source>
</evidence>
<reference evidence="2" key="1">
    <citation type="journal article" date="2021" name="mSystems">
        <title>Bacteria and Archaea Synergistically Convert Glycine Betaine to Biogenic Methane in the Formosa Cold Seep of the South China Sea.</title>
        <authorList>
            <person name="Li L."/>
            <person name="Zhang W."/>
            <person name="Zhang S."/>
            <person name="Song L."/>
            <person name="Sun Q."/>
            <person name="Zhang H."/>
            <person name="Xiang H."/>
            <person name="Dong X."/>
        </authorList>
    </citation>
    <scope>NUCLEOTIDE SEQUENCE</scope>
    <source>
        <strain evidence="2">ZWT</strain>
    </source>
</reference>
<gene>
    <name evidence="2" type="ORF">KDK92_05160</name>
</gene>
<dbReference type="PANTHER" id="PTHR21310">
    <property type="entry name" value="AMINOGLYCOSIDE PHOSPHOTRANSFERASE-RELATED-RELATED"/>
    <property type="match status" value="1"/>
</dbReference>
<comment type="caution">
    <text evidence="2">The sequence shown here is derived from an EMBL/GenBank/DDBJ whole genome shotgun (WGS) entry which is preliminary data.</text>
</comment>
<accession>A0A9J6P105</accession>
<dbReference type="InterPro" id="IPR011009">
    <property type="entry name" value="Kinase-like_dom_sf"/>
</dbReference>
<reference evidence="2" key="2">
    <citation type="submission" date="2021-04" db="EMBL/GenBank/DDBJ databases">
        <authorList>
            <person name="Dong X."/>
        </authorList>
    </citation>
    <scope>NUCLEOTIDE SEQUENCE</scope>
    <source>
        <strain evidence="2">ZWT</strain>
    </source>
</reference>
<evidence type="ECO:0000313" key="2">
    <source>
        <dbReference type="EMBL" id="MCM1989120.1"/>
    </source>
</evidence>
<dbReference type="InterPro" id="IPR051678">
    <property type="entry name" value="AGP_Transferase"/>
</dbReference>
<dbReference type="AlphaFoldDB" id="A0A9J6P105"/>
<dbReference type="SUPFAM" id="SSF56112">
    <property type="entry name" value="Protein kinase-like (PK-like)"/>
    <property type="match status" value="1"/>
</dbReference>
<dbReference type="GO" id="GO:0005524">
    <property type="term" value="F:ATP binding"/>
    <property type="evidence" value="ECO:0007669"/>
    <property type="project" value="InterPro"/>
</dbReference>
<dbReference type="EMBL" id="JAGSOJ010000001">
    <property type="protein sequence ID" value="MCM1989120.1"/>
    <property type="molecule type" value="Genomic_DNA"/>
</dbReference>
<dbReference type="Gene3D" id="3.90.1200.10">
    <property type="match status" value="1"/>
</dbReference>
<name>A0A9J6P105_9CLOT</name>
<proteinExistence type="predicted"/>
<keyword evidence="3" id="KW-1185">Reference proteome</keyword>
<dbReference type="PROSITE" id="PS50011">
    <property type="entry name" value="PROTEIN_KINASE_DOM"/>
    <property type="match status" value="1"/>
</dbReference>